<dbReference type="Proteomes" id="UP000070700">
    <property type="component" value="Unassembled WGS sequence"/>
</dbReference>
<gene>
    <name evidence="3" type="ORF">LY89DRAFT_666480</name>
</gene>
<feature type="compositionally biased region" description="Polar residues" evidence="1">
    <location>
        <begin position="210"/>
        <end position="229"/>
    </location>
</feature>
<dbReference type="OrthoDB" id="10636859at2759"/>
<proteinExistence type="predicted"/>
<protein>
    <recommendedName>
        <fullName evidence="2">BZIP domain-containing protein</fullName>
    </recommendedName>
</protein>
<reference evidence="3 4" key="1">
    <citation type="submission" date="2015-10" db="EMBL/GenBank/DDBJ databases">
        <title>Full genome of DAOMC 229536 Phialocephala scopiformis, a fungal endophyte of spruce producing the potent anti-insectan compound rugulosin.</title>
        <authorList>
            <consortium name="DOE Joint Genome Institute"/>
            <person name="Walker A.K."/>
            <person name="Frasz S.L."/>
            <person name="Seifert K.A."/>
            <person name="Miller J.D."/>
            <person name="Mondo S.J."/>
            <person name="Labutti K."/>
            <person name="Lipzen A."/>
            <person name="Dockter R."/>
            <person name="Kennedy M."/>
            <person name="Grigoriev I.V."/>
            <person name="Spatafora J.W."/>
        </authorList>
    </citation>
    <scope>NUCLEOTIDE SEQUENCE [LARGE SCALE GENOMIC DNA]</scope>
    <source>
        <strain evidence="3 4">CBS 120377</strain>
    </source>
</reference>
<feature type="region of interest" description="Disordered" evidence="1">
    <location>
        <begin position="1"/>
        <end position="61"/>
    </location>
</feature>
<feature type="compositionally biased region" description="Basic residues" evidence="1">
    <location>
        <begin position="22"/>
        <end position="40"/>
    </location>
</feature>
<organism evidence="3 4">
    <name type="scientific">Mollisia scopiformis</name>
    <name type="common">Conifer needle endophyte fungus</name>
    <name type="synonym">Phialocephala scopiformis</name>
    <dbReference type="NCBI Taxonomy" id="149040"/>
    <lineage>
        <taxon>Eukaryota</taxon>
        <taxon>Fungi</taxon>
        <taxon>Dikarya</taxon>
        <taxon>Ascomycota</taxon>
        <taxon>Pezizomycotina</taxon>
        <taxon>Leotiomycetes</taxon>
        <taxon>Helotiales</taxon>
        <taxon>Mollisiaceae</taxon>
        <taxon>Mollisia</taxon>
    </lineage>
</organism>
<evidence type="ECO:0000313" key="4">
    <source>
        <dbReference type="Proteomes" id="UP000070700"/>
    </source>
</evidence>
<accession>A0A194XKZ5</accession>
<dbReference type="InterPro" id="IPR004827">
    <property type="entry name" value="bZIP"/>
</dbReference>
<feature type="compositionally biased region" description="Polar residues" evidence="1">
    <location>
        <begin position="294"/>
        <end position="304"/>
    </location>
</feature>
<sequence length="392" mass="43446">MDLTTTESQDGEEDWRNISDPKRRKRVQNRLSQRKRRQRCRQSYDGEASKGSQQASGLGEAFEDFGLGDMSVDLAFSPSSQNDYGDSFRNSEPGLVEDFLVPDSFSVDDFQRSFDALDSLETEQPLSKTTVVPPSHVHSTCCCGKPHFGSDSILASSRRPSQSHLPSLLLAETQDIRSVPCNHTVPPAEPQAYPLASRLPSECCPRRAQNIDNRSVSMSGVSQKMQRTPKSARAQLMDRMRSGQSSVRSASYGGDSQGPMFDDGGCDHVECQQYGPSSPRREARTQFSRRESSHPSQSRLTTSTNQAILAEHGIDLVDILRVSSRNRRQSQSDGTLPLNNSVSGQRQRVTKVLSQLAKPDRIEEGEEGEEGEARCDKIVILYLRGDSEEGDN</sequence>
<dbReference type="GeneID" id="28822639"/>
<dbReference type="AlphaFoldDB" id="A0A194XKZ5"/>
<feature type="compositionally biased region" description="Basic and acidic residues" evidence="1">
    <location>
        <begin position="279"/>
        <end position="293"/>
    </location>
</feature>
<evidence type="ECO:0000256" key="1">
    <source>
        <dbReference type="SAM" id="MobiDB-lite"/>
    </source>
</evidence>
<feature type="domain" description="BZIP" evidence="2">
    <location>
        <begin position="24"/>
        <end position="39"/>
    </location>
</feature>
<dbReference type="EMBL" id="KQ947409">
    <property type="protein sequence ID" value="KUJ20848.1"/>
    <property type="molecule type" value="Genomic_DNA"/>
</dbReference>
<feature type="region of interest" description="Disordered" evidence="1">
    <location>
        <begin position="210"/>
        <end position="304"/>
    </location>
</feature>
<dbReference type="InParanoid" id="A0A194XKZ5"/>
<name>A0A194XKZ5_MOLSC</name>
<dbReference type="PROSITE" id="PS00036">
    <property type="entry name" value="BZIP_BASIC"/>
    <property type="match status" value="1"/>
</dbReference>
<keyword evidence="4" id="KW-1185">Reference proteome</keyword>
<evidence type="ECO:0000259" key="2">
    <source>
        <dbReference type="PROSITE" id="PS00036"/>
    </source>
</evidence>
<dbReference type="RefSeq" id="XP_018075203.1">
    <property type="nucleotide sequence ID" value="XM_018212913.1"/>
</dbReference>
<feature type="compositionally biased region" description="Polar residues" evidence="1">
    <location>
        <begin position="333"/>
        <end position="347"/>
    </location>
</feature>
<evidence type="ECO:0000313" key="3">
    <source>
        <dbReference type="EMBL" id="KUJ20848.1"/>
    </source>
</evidence>
<feature type="region of interest" description="Disordered" evidence="1">
    <location>
        <begin position="325"/>
        <end position="347"/>
    </location>
</feature>
<dbReference type="KEGG" id="psco:LY89DRAFT_666480"/>
<dbReference type="GO" id="GO:0003700">
    <property type="term" value="F:DNA-binding transcription factor activity"/>
    <property type="evidence" value="ECO:0007669"/>
    <property type="project" value="InterPro"/>
</dbReference>